<evidence type="ECO:0000259" key="3">
    <source>
        <dbReference type="Pfam" id="PF13406"/>
    </source>
</evidence>
<feature type="compositionally biased region" description="Low complexity" evidence="1">
    <location>
        <begin position="370"/>
        <end position="382"/>
    </location>
</feature>
<dbReference type="Proteomes" id="UP001500221">
    <property type="component" value="Unassembled WGS sequence"/>
</dbReference>
<keyword evidence="2" id="KW-0732">Signal</keyword>
<protein>
    <recommendedName>
        <fullName evidence="3">Transglycosylase SLT domain-containing protein</fullName>
    </recommendedName>
</protein>
<evidence type="ECO:0000313" key="4">
    <source>
        <dbReference type="EMBL" id="GAA5144914.1"/>
    </source>
</evidence>
<evidence type="ECO:0000256" key="2">
    <source>
        <dbReference type="SAM" id="SignalP"/>
    </source>
</evidence>
<comment type="caution">
    <text evidence="4">The sequence shown here is derived from an EMBL/GenBank/DDBJ whole genome shotgun (WGS) entry which is preliminary data.</text>
</comment>
<dbReference type="PANTHER" id="PTHR30163:SF8">
    <property type="entry name" value="LYTIC MUREIN TRANSGLYCOSYLASE"/>
    <property type="match status" value="1"/>
</dbReference>
<reference evidence="5" key="1">
    <citation type="journal article" date="2019" name="Int. J. Syst. Evol. Microbiol.">
        <title>The Global Catalogue of Microorganisms (GCM) 10K type strain sequencing project: providing services to taxonomists for standard genome sequencing and annotation.</title>
        <authorList>
            <consortium name="The Broad Institute Genomics Platform"/>
            <consortium name="The Broad Institute Genome Sequencing Center for Infectious Disease"/>
            <person name="Wu L."/>
            <person name="Ma J."/>
        </authorList>
    </citation>
    <scope>NUCLEOTIDE SEQUENCE [LARGE SCALE GENOMIC DNA]</scope>
    <source>
        <strain evidence="5">JCM 18459</strain>
    </source>
</reference>
<dbReference type="InterPro" id="IPR043426">
    <property type="entry name" value="MltB-like"/>
</dbReference>
<dbReference type="Gene3D" id="1.10.530.10">
    <property type="match status" value="1"/>
</dbReference>
<dbReference type="CDD" id="cd13399">
    <property type="entry name" value="Slt35-like"/>
    <property type="match status" value="1"/>
</dbReference>
<feature type="compositionally biased region" description="Low complexity" evidence="1">
    <location>
        <begin position="37"/>
        <end position="46"/>
    </location>
</feature>
<organism evidence="4 5">
    <name type="scientific">Nocardioides marinquilinus</name>
    <dbReference type="NCBI Taxonomy" id="1210400"/>
    <lineage>
        <taxon>Bacteria</taxon>
        <taxon>Bacillati</taxon>
        <taxon>Actinomycetota</taxon>
        <taxon>Actinomycetes</taxon>
        <taxon>Propionibacteriales</taxon>
        <taxon>Nocardioidaceae</taxon>
        <taxon>Nocardioides</taxon>
    </lineage>
</organism>
<feature type="compositionally biased region" description="Basic and acidic residues" evidence="1">
    <location>
        <begin position="290"/>
        <end position="304"/>
    </location>
</feature>
<dbReference type="InterPro" id="IPR023346">
    <property type="entry name" value="Lysozyme-like_dom_sf"/>
</dbReference>
<evidence type="ECO:0000313" key="5">
    <source>
        <dbReference type="Proteomes" id="UP001500221"/>
    </source>
</evidence>
<accession>A0ABP9PDN6</accession>
<feature type="compositionally biased region" description="Pro residues" evidence="1">
    <location>
        <begin position="337"/>
        <end position="357"/>
    </location>
</feature>
<feature type="region of interest" description="Disordered" evidence="1">
    <location>
        <begin position="276"/>
        <end position="383"/>
    </location>
</feature>
<dbReference type="EMBL" id="BAABKG010000002">
    <property type="protein sequence ID" value="GAA5144914.1"/>
    <property type="molecule type" value="Genomic_DNA"/>
</dbReference>
<keyword evidence="5" id="KW-1185">Reference proteome</keyword>
<sequence>MSSSTGRLRKTAAVLPLALLSAAWTASLAGVGFNPVSSAAPSTSAPDGSGRLPDGSRVPTVPFDDPASVSAPDEDAGSVTGVNGDAQQIAATSSTNGIPSAALAAYQRAETVINAADPGCKLTWQLVAAIGRVESNHGRFGGSALDSDGVATPAITGIALDGRNGTTVIRDTDAGQYDGDRSFDRAVGPMQFIPSTWAQVGVDADGDGERNPQDIDDAALGTAVYLCSGDDDLSTLSGQRDAVFRYNNSESYVDLVLSVMDAYLGGDYMSVPDDTADAGYLTPGPSIDLGDLRDRGRDRGDDRPGPAPTAPSPTAEPTQEPTTDPTQPSEPTEPTEPTQPEPTDPSTPKPPKPPTPTNTPDLPDVDEVVPDVPDTGVPPVDDTISKAEATTTCLAQLGFDSVADLLTAAVLKPDLPAKLDACVAKLVG</sequence>
<dbReference type="RefSeq" id="WP_345456005.1">
    <property type="nucleotide sequence ID" value="NZ_BAABKG010000002.1"/>
</dbReference>
<dbReference type="InterPro" id="IPR031304">
    <property type="entry name" value="SLT_2"/>
</dbReference>
<feature type="domain" description="Transglycosylase SLT" evidence="3">
    <location>
        <begin position="104"/>
        <end position="226"/>
    </location>
</feature>
<name>A0ABP9PDN6_9ACTN</name>
<proteinExistence type="predicted"/>
<feature type="signal peptide" evidence="2">
    <location>
        <begin position="1"/>
        <end position="29"/>
    </location>
</feature>
<feature type="chain" id="PRO_5045746429" description="Transglycosylase SLT domain-containing protein" evidence="2">
    <location>
        <begin position="30"/>
        <end position="428"/>
    </location>
</feature>
<dbReference type="Pfam" id="PF13406">
    <property type="entry name" value="SLT_2"/>
    <property type="match status" value="1"/>
</dbReference>
<dbReference type="SUPFAM" id="SSF53955">
    <property type="entry name" value="Lysozyme-like"/>
    <property type="match status" value="1"/>
</dbReference>
<evidence type="ECO:0000256" key="1">
    <source>
        <dbReference type="SAM" id="MobiDB-lite"/>
    </source>
</evidence>
<feature type="region of interest" description="Disordered" evidence="1">
    <location>
        <begin position="37"/>
        <end position="81"/>
    </location>
</feature>
<feature type="compositionally biased region" description="Low complexity" evidence="1">
    <location>
        <begin position="312"/>
        <end position="336"/>
    </location>
</feature>
<gene>
    <name evidence="4" type="ORF">GCM10023340_13330</name>
</gene>
<dbReference type="PANTHER" id="PTHR30163">
    <property type="entry name" value="MEMBRANE-BOUND LYTIC MUREIN TRANSGLYCOSYLASE B"/>
    <property type="match status" value="1"/>
</dbReference>